<dbReference type="EMBL" id="JAAQPH010000026">
    <property type="protein sequence ID" value="NIA71774.1"/>
    <property type="molecule type" value="Genomic_DNA"/>
</dbReference>
<feature type="domain" description="HTH lacI-type" evidence="4">
    <location>
        <begin position="1"/>
        <end position="55"/>
    </location>
</feature>
<dbReference type="SUPFAM" id="SSF53822">
    <property type="entry name" value="Periplasmic binding protein-like I"/>
    <property type="match status" value="1"/>
</dbReference>
<dbReference type="PROSITE" id="PS50932">
    <property type="entry name" value="HTH_LACI_2"/>
    <property type="match status" value="1"/>
</dbReference>
<evidence type="ECO:0000259" key="4">
    <source>
        <dbReference type="PROSITE" id="PS50932"/>
    </source>
</evidence>
<dbReference type="CDD" id="cd20010">
    <property type="entry name" value="PBP1_AglR-like"/>
    <property type="match status" value="1"/>
</dbReference>
<sequence>MTLKRVAEDLNLSVTTVSRALNGYPDVSEATREKVREAARKVGYVPNRLAQALQRGTSEAVGIILPSQFGHFEDPFFLELLVGIGERLHSANLDLVVCAVPEGPAEVDAYKRLVEGRRADAVIIARTRRHDERIDYLIEQGVPFVTHGRAETATPIAFIDADARTAFRRATERLIELGHRRIALIGAPEELFTAGERKTGYEEALRAAGITFDPDLYAVTRLNERGGTAAAERLLGGDKRPTALLCANDAIALGALRIARRLGIAVPDELSIVGFDDLPMAAQAEPPLTTMRQDIRGAGARLAEMVCARLGGTAIADLQELLEAPLIERESTGLASQT</sequence>
<proteinExistence type="predicted"/>
<keyword evidence="6" id="KW-1185">Reference proteome</keyword>
<dbReference type="InterPro" id="IPR046335">
    <property type="entry name" value="LacI/GalR-like_sensor"/>
</dbReference>
<dbReference type="PANTHER" id="PTHR30146:SF109">
    <property type="entry name" value="HTH-TYPE TRANSCRIPTIONAL REGULATOR GALS"/>
    <property type="match status" value="1"/>
</dbReference>
<dbReference type="Pfam" id="PF00356">
    <property type="entry name" value="LacI"/>
    <property type="match status" value="1"/>
</dbReference>
<dbReference type="InterPro" id="IPR000843">
    <property type="entry name" value="HTH_LacI"/>
</dbReference>
<dbReference type="InterPro" id="IPR028082">
    <property type="entry name" value="Peripla_BP_I"/>
</dbReference>
<dbReference type="GO" id="GO:0003700">
    <property type="term" value="F:DNA-binding transcription factor activity"/>
    <property type="evidence" value="ECO:0007669"/>
    <property type="project" value="TreeGrafter"/>
</dbReference>
<dbReference type="RefSeq" id="WP_167229911.1">
    <property type="nucleotide sequence ID" value="NZ_JAAQPH010000026.1"/>
</dbReference>
<dbReference type="CDD" id="cd01392">
    <property type="entry name" value="HTH_LacI"/>
    <property type="match status" value="1"/>
</dbReference>
<evidence type="ECO:0000256" key="2">
    <source>
        <dbReference type="ARBA" id="ARBA00023125"/>
    </source>
</evidence>
<dbReference type="PANTHER" id="PTHR30146">
    <property type="entry name" value="LACI-RELATED TRANSCRIPTIONAL REPRESSOR"/>
    <property type="match status" value="1"/>
</dbReference>
<dbReference type="SUPFAM" id="SSF47413">
    <property type="entry name" value="lambda repressor-like DNA-binding domains"/>
    <property type="match status" value="1"/>
</dbReference>
<dbReference type="AlphaFoldDB" id="A0A967KE60"/>
<keyword evidence="2" id="KW-0238">DNA-binding</keyword>
<dbReference type="Gene3D" id="3.40.50.2300">
    <property type="match status" value="2"/>
</dbReference>
<dbReference type="SMART" id="SM00354">
    <property type="entry name" value="HTH_LACI"/>
    <property type="match status" value="1"/>
</dbReference>
<dbReference type="GO" id="GO:0000976">
    <property type="term" value="F:transcription cis-regulatory region binding"/>
    <property type="evidence" value="ECO:0007669"/>
    <property type="project" value="TreeGrafter"/>
</dbReference>
<accession>A0A967KE60</accession>
<comment type="caution">
    <text evidence="5">The sequence shown here is derived from an EMBL/GenBank/DDBJ whole genome shotgun (WGS) entry which is preliminary data.</text>
</comment>
<dbReference type="Gene3D" id="1.10.260.40">
    <property type="entry name" value="lambda repressor-like DNA-binding domains"/>
    <property type="match status" value="1"/>
</dbReference>
<keyword evidence="1" id="KW-0805">Transcription regulation</keyword>
<organism evidence="5 6">
    <name type="scientific">Pelagibius litoralis</name>
    <dbReference type="NCBI Taxonomy" id="374515"/>
    <lineage>
        <taxon>Bacteria</taxon>
        <taxon>Pseudomonadati</taxon>
        <taxon>Pseudomonadota</taxon>
        <taxon>Alphaproteobacteria</taxon>
        <taxon>Rhodospirillales</taxon>
        <taxon>Rhodovibrionaceae</taxon>
        <taxon>Pelagibius</taxon>
    </lineage>
</organism>
<evidence type="ECO:0000313" key="5">
    <source>
        <dbReference type="EMBL" id="NIA71774.1"/>
    </source>
</evidence>
<evidence type="ECO:0000256" key="3">
    <source>
        <dbReference type="ARBA" id="ARBA00023163"/>
    </source>
</evidence>
<dbReference type="InterPro" id="IPR010982">
    <property type="entry name" value="Lambda_DNA-bd_dom_sf"/>
</dbReference>
<protein>
    <submittedName>
        <fullName evidence="5">LacI family transcriptional regulator</fullName>
    </submittedName>
</protein>
<reference evidence="5" key="1">
    <citation type="submission" date="2020-03" db="EMBL/GenBank/DDBJ databases">
        <title>Genome of Pelagibius litoralis DSM 21314T.</title>
        <authorList>
            <person name="Wang G."/>
        </authorList>
    </citation>
    <scope>NUCLEOTIDE SEQUENCE</scope>
    <source>
        <strain evidence="5">DSM 21314</strain>
    </source>
</reference>
<gene>
    <name evidence="5" type="ORF">HBA54_24570</name>
</gene>
<evidence type="ECO:0000256" key="1">
    <source>
        <dbReference type="ARBA" id="ARBA00023015"/>
    </source>
</evidence>
<evidence type="ECO:0000313" key="6">
    <source>
        <dbReference type="Proteomes" id="UP000761264"/>
    </source>
</evidence>
<dbReference type="Proteomes" id="UP000761264">
    <property type="component" value="Unassembled WGS sequence"/>
</dbReference>
<keyword evidence="3" id="KW-0804">Transcription</keyword>
<name>A0A967KE60_9PROT</name>
<dbReference type="Pfam" id="PF13377">
    <property type="entry name" value="Peripla_BP_3"/>
    <property type="match status" value="1"/>
</dbReference>